<name>A0A498I423_MALDO</name>
<evidence type="ECO:0000313" key="2">
    <source>
        <dbReference type="Proteomes" id="UP000290289"/>
    </source>
</evidence>
<protein>
    <submittedName>
        <fullName evidence="1">Uncharacterized protein</fullName>
    </submittedName>
</protein>
<evidence type="ECO:0000313" key="1">
    <source>
        <dbReference type="EMBL" id="RXH76667.1"/>
    </source>
</evidence>
<dbReference type="EMBL" id="RDQH01000340">
    <property type="protein sequence ID" value="RXH76667.1"/>
    <property type="molecule type" value="Genomic_DNA"/>
</dbReference>
<proteinExistence type="predicted"/>
<dbReference type="Proteomes" id="UP000290289">
    <property type="component" value="Chromosome 14"/>
</dbReference>
<comment type="caution">
    <text evidence="1">The sequence shown here is derived from an EMBL/GenBank/DDBJ whole genome shotgun (WGS) entry which is preliminary data.</text>
</comment>
<organism evidence="1 2">
    <name type="scientific">Malus domestica</name>
    <name type="common">Apple</name>
    <name type="synonym">Pyrus malus</name>
    <dbReference type="NCBI Taxonomy" id="3750"/>
    <lineage>
        <taxon>Eukaryota</taxon>
        <taxon>Viridiplantae</taxon>
        <taxon>Streptophyta</taxon>
        <taxon>Embryophyta</taxon>
        <taxon>Tracheophyta</taxon>
        <taxon>Spermatophyta</taxon>
        <taxon>Magnoliopsida</taxon>
        <taxon>eudicotyledons</taxon>
        <taxon>Gunneridae</taxon>
        <taxon>Pentapetalae</taxon>
        <taxon>rosids</taxon>
        <taxon>fabids</taxon>
        <taxon>Rosales</taxon>
        <taxon>Rosaceae</taxon>
        <taxon>Amygdaloideae</taxon>
        <taxon>Maleae</taxon>
        <taxon>Malus</taxon>
    </lineage>
</organism>
<gene>
    <name evidence="1" type="ORF">DVH24_019555</name>
</gene>
<keyword evidence="2" id="KW-1185">Reference proteome</keyword>
<reference evidence="1 2" key="1">
    <citation type="submission" date="2018-10" db="EMBL/GenBank/DDBJ databases">
        <title>A high-quality apple genome assembly.</title>
        <authorList>
            <person name="Hu J."/>
        </authorList>
    </citation>
    <scope>NUCLEOTIDE SEQUENCE [LARGE SCALE GENOMIC DNA]</scope>
    <source>
        <strain evidence="2">cv. HFTH1</strain>
        <tissue evidence="1">Young leaf</tissue>
    </source>
</reference>
<accession>A0A498I423</accession>
<sequence>MAKNNGVDIELEAQNKDIAEQIGGANAKTEHQVPCLYEIPDPLPPLMELYDFGKTKVSSTGRPETEKQGKRKCYEEHGCCELPAPALKKRGKEVTNDDAGGLPDIVEPLPENLDQLWEDHWTLENFFDNVPEF</sequence>
<dbReference type="AlphaFoldDB" id="A0A498I423"/>